<dbReference type="InterPro" id="IPR036651">
    <property type="entry name" value="Gln_synt_N_sf"/>
</dbReference>
<evidence type="ECO:0000256" key="2">
    <source>
        <dbReference type="PROSITE-ProRule" id="PRU01330"/>
    </source>
</evidence>
<dbReference type="GO" id="GO:0005737">
    <property type="term" value="C:cytoplasm"/>
    <property type="evidence" value="ECO:0007669"/>
    <property type="project" value="TreeGrafter"/>
</dbReference>
<dbReference type="Gene3D" id="3.10.20.70">
    <property type="entry name" value="Glutamine synthetase, N-terminal domain"/>
    <property type="match status" value="1"/>
</dbReference>
<evidence type="ECO:0000256" key="3">
    <source>
        <dbReference type="SAM" id="MobiDB-lite"/>
    </source>
</evidence>
<feature type="domain" description="GS beta-grasp" evidence="4">
    <location>
        <begin position="77"/>
        <end position="132"/>
    </location>
</feature>
<evidence type="ECO:0000313" key="6">
    <source>
        <dbReference type="Proteomes" id="UP001341281"/>
    </source>
</evidence>
<gene>
    <name evidence="5" type="ORF">U9M48_020651</name>
</gene>
<dbReference type="PANTHER" id="PTHR20852:SF118">
    <property type="entry name" value="GLUTAMINE SYNTHETASE, CHLOROPLASTIC_MITOCHONDRIAL"/>
    <property type="match status" value="1"/>
</dbReference>
<comment type="similarity">
    <text evidence="2">Belongs to the glutamine synthetase family.</text>
</comment>
<keyword evidence="6" id="KW-1185">Reference proteome</keyword>
<feature type="region of interest" description="Disordered" evidence="3">
    <location>
        <begin position="94"/>
        <end position="132"/>
    </location>
</feature>
<dbReference type="PANTHER" id="PTHR20852">
    <property type="entry name" value="GLUTAMINE SYNTHETASE"/>
    <property type="match status" value="1"/>
</dbReference>
<dbReference type="InterPro" id="IPR008147">
    <property type="entry name" value="Gln_synt_N"/>
</dbReference>
<dbReference type="PROSITE" id="PS51986">
    <property type="entry name" value="GS_BETA_GRASP"/>
    <property type="match status" value="1"/>
</dbReference>
<sequence>MAQAVVPAMQCQVGVGAKAAVRARPAGAGGRVWGVRRTARAAASGFKVMAVSTGTTGVVPRLEQLLNMDTKPYTDKIVAEYIWVGGSGIDLRSKSRTISKPVEDPSELPKWNYDGSSTGQAPGDDSEVILYP</sequence>
<evidence type="ECO:0000259" key="4">
    <source>
        <dbReference type="PROSITE" id="PS51986"/>
    </source>
</evidence>
<dbReference type="Proteomes" id="UP001341281">
    <property type="component" value="Chromosome 04"/>
</dbReference>
<proteinExistence type="inferred from homology"/>
<dbReference type="SUPFAM" id="SSF54368">
    <property type="entry name" value="Glutamine synthetase, N-terminal domain"/>
    <property type="match status" value="1"/>
</dbReference>
<dbReference type="EMBL" id="CP144748">
    <property type="protein sequence ID" value="WVZ72142.1"/>
    <property type="molecule type" value="Genomic_DNA"/>
</dbReference>
<dbReference type="GO" id="GO:0004356">
    <property type="term" value="F:glutamine synthetase activity"/>
    <property type="evidence" value="ECO:0007669"/>
    <property type="project" value="InterPro"/>
</dbReference>
<accession>A0AAQ3TH96</accession>
<reference evidence="5 6" key="1">
    <citation type="submission" date="2024-02" db="EMBL/GenBank/DDBJ databases">
        <title>High-quality chromosome-scale genome assembly of Pensacola bahiagrass (Paspalum notatum Flugge var. saurae).</title>
        <authorList>
            <person name="Vega J.M."/>
            <person name="Podio M."/>
            <person name="Orjuela J."/>
            <person name="Siena L.A."/>
            <person name="Pessino S.C."/>
            <person name="Combes M.C."/>
            <person name="Mariac C."/>
            <person name="Albertini E."/>
            <person name="Pupilli F."/>
            <person name="Ortiz J.P.A."/>
            <person name="Leblanc O."/>
        </authorList>
    </citation>
    <scope>NUCLEOTIDE SEQUENCE [LARGE SCALE GENOMIC DNA]</scope>
    <source>
        <strain evidence="5">R1</strain>
        <tissue evidence="5">Leaf</tissue>
    </source>
</reference>
<comment type="subunit">
    <text evidence="1">Homooctamer.</text>
</comment>
<dbReference type="AlphaFoldDB" id="A0AAQ3TH96"/>
<evidence type="ECO:0000256" key="1">
    <source>
        <dbReference type="ARBA" id="ARBA00011823"/>
    </source>
</evidence>
<dbReference type="PROSITE" id="PS00180">
    <property type="entry name" value="GLNA_1"/>
    <property type="match status" value="1"/>
</dbReference>
<protein>
    <recommendedName>
        <fullName evidence="4">GS beta-grasp domain-containing protein</fullName>
    </recommendedName>
</protein>
<organism evidence="5 6">
    <name type="scientific">Paspalum notatum var. saurae</name>
    <dbReference type="NCBI Taxonomy" id="547442"/>
    <lineage>
        <taxon>Eukaryota</taxon>
        <taxon>Viridiplantae</taxon>
        <taxon>Streptophyta</taxon>
        <taxon>Embryophyta</taxon>
        <taxon>Tracheophyta</taxon>
        <taxon>Spermatophyta</taxon>
        <taxon>Magnoliopsida</taxon>
        <taxon>Liliopsida</taxon>
        <taxon>Poales</taxon>
        <taxon>Poaceae</taxon>
        <taxon>PACMAD clade</taxon>
        <taxon>Panicoideae</taxon>
        <taxon>Andropogonodae</taxon>
        <taxon>Paspaleae</taxon>
        <taxon>Paspalinae</taxon>
        <taxon>Paspalum</taxon>
    </lineage>
</organism>
<name>A0AAQ3TH96_PASNO</name>
<dbReference type="InterPro" id="IPR050292">
    <property type="entry name" value="Glutamine_Synthetase"/>
</dbReference>
<dbReference type="InterPro" id="IPR027302">
    <property type="entry name" value="Gln_synth_N_conserv_site"/>
</dbReference>
<dbReference type="GO" id="GO:0006542">
    <property type="term" value="P:glutamine biosynthetic process"/>
    <property type="evidence" value="ECO:0007669"/>
    <property type="project" value="InterPro"/>
</dbReference>
<evidence type="ECO:0000313" key="5">
    <source>
        <dbReference type="EMBL" id="WVZ72142.1"/>
    </source>
</evidence>